<keyword evidence="2" id="KW-0808">Transferase</keyword>
<accession>A0A3L7A5H8</accession>
<dbReference type="OrthoDB" id="20916at2"/>
<dbReference type="SUPFAM" id="SSF55729">
    <property type="entry name" value="Acyl-CoA N-acyltransferases (Nat)"/>
    <property type="match status" value="1"/>
</dbReference>
<dbReference type="Proteomes" id="UP000269692">
    <property type="component" value="Unassembled WGS sequence"/>
</dbReference>
<evidence type="ECO:0000313" key="2">
    <source>
        <dbReference type="EMBL" id="RLP75477.1"/>
    </source>
</evidence>
<dbReference type="GO" id="GO:0016747">
    <property type="term" value="F:acyltransferase activity, transferring groups other than amino-acyl groups"/>
    <property type="evidence" value="ECO:0007669"/>
    <property type="project" value="InterPro"/>
</dbReference>
<keyword evidence="3" id="KW-1185">Reference proteome</keyword>
<dbReference type="InterPro" id="IPR041496">
    <property type="entry name" value="YitH/HolE_GNAT"/>
</dbReference>
<dbReference type="Gene3D" id="3.40.630.90">
    <property type="match status" value="1"/>
</dbReference>
<dbReference type="PROSITE" id="PS51186">
    <property type="entry name" value="GNAT"/>
    <property type="match status" value="2"/>
</dbReference>
<dbReference type="InterPro" id="IPR000182">
    <property type="entry name" value="GNAT_dom"/>
</dbReference>
<sequence>MPDGASVRALAPDEAAIALDWAAREGWNPGLADAGAFLAQDAQGFLGLFAPDGSLAATISAVRYDCGFAFVGFYICRPDLRGRGLGLALWTAAMARLKGRVVGLDGVVAQQANYARSGFVLAHRNVRFGGPVPGGATLPPGAFSGGDIRPVGPALRAAVAAFDRACFGFPRPAFLDAWLSPPAGRALALVADGTVRGFGVVRRCREGAKIGPLFCDDAVTARALAFALAQAAGEVAGGVAGEGPLFLDVPEPNQAGAALAGELGLAPVFETARMYRGPAPALPLDRIFGITSFELG</sequence>
<comment type="caution">
    <text evidence="2">The sequence shown here is derived from an EMBL/GenBank/DDBJ whole genome shotgun (WGS) entry which is preliminary data.</text>
</comment>
<dbReference type="RefSeq" id="WP_121624551.1">
    <property type="nucleotide sequence ID" value="NZ_JACIIW010000005.1"/>
</dbReference>
<dbReference type="AlphaFoldDB" id="A0A3L7A5H8"/>
<dbReference type="EMBL" id="RCTF01000015">
    <property type="protein sequence ID" value="RLP75477.1"/>
    <property type="molecule type" value="Genomic_DNA"/>
</dbReference>
<evidence type="ECO:0000259" key="1">
    <source>
        <dbReference type="PROSITE" id="PS51186"/>
    </source>
</evidence>
<feature type="domain" description="N-acetyltransferase" evidence="1">
    <location>
        <begin position="5"/>
        <end position="139"/>
    </location>
</feature>
<dbReference type="Pfam" id="PF18014">
    <property type="entry name" value="Acetyltransf_18"/>
    <property type="match status" value="1"/>
</dbReference>
<evidence type="ECO:0000313" key="3">
    <source>
        <dbReference type="Proteomes" id="UP000269692"/>
    </source>
</evidence>
<dbReference type="Pfam" id="PF00583">
    <property type="entry name" value="Acetyltransf_1"/>
    <property type="match status" value="1"/>
</dbReference>
<feature type="domain" description="N-acetyltransferase" evidence="1">
    <location>
        <begin position="146"/>
        <end position="289"/>
    </location>
</feature>
<dbReference type="InterPro" id="IPR052729">
    <property type="entry name" value="Acyl/Acetyltrans_Enzymes"/>
</dbReference>
<dbReference type="InterPro" id="IPR016181">
    <property type="entry name" value="Acyl_CoA_acyltransferase"/>
</dbReference>
<dbReference type="Gene3D" id="3.40.630.30">
    <property type="match status" value="1"/>
</dbReference>
<proteinExistence type="predicted"/>
<protein>
    <submittedName>
        <fullName evidence="2">GNAT family N-acetyltransferase</fullName>
    </submittedName>
</protein>
<organism evidence="2 3">
    <name type="scientific">Xanthobacter tagetidis</name>
    <dbReference type="NCBI Taxonomy" id="60216"/>
    <lineage>
        <taxon>Bacteria</taxon>
        <taxon>Pseudomonadati</taxon>
        <taxon>Pseudomonadota</taxon>
        <taxon>Alphaproteobacteria</taxon>
        <taxon>Hyphomicrobiales</taxon>
        <taxon>Xanthobacteraceae</taxon>
        <taxon>Xanthobacter</taxon>
    </lineage>
</organism>
<name>A0A3L7A5H8_9HYPH</name>
<reference evidence="2 3" key="1">
    <citation type="submission" date="2018-10" db="EMBL/GenBank/DDBJ databases">
        <title>Xanthobacter tagetidis genome sequencing and assembly.</title>
        <authorList>
            <person name="Maclea K.S."/>
            <person name="Goen A.E."/>
            <person name="Fatima S.A."/>
        </authorList>
    </citation>
    <scope>NUCLEOTIDE SEQUENCE [LARGE SCALE GENOMIC DNA]</scope>
    <source>
        <strain evidence="2 3">ATCC 700314</strain>
    </source>
</reference>
<dbReference type="PANTHER" id="PTHR47237:SF1">
    <property type="entry name" value="SLL0310 PROTEIN"/>
    <property type="match status" value="1"/>
</dbReference>
<gene>
    <name evidence="2" type="ORF">D9R14_16750</name>
</gene>
<dbReference type="PANTHER" id="PTHR47237">
    <property type="entry name" value="SLL0310 PROTEIN"/>
    <property type="match status" value="1"/>
</dbReference>